<dbReference type="InterPro" id="IPR008792">
    <property type="entry name" value="PQQD"/>
</dbReference>
<evidence type="ECO:0000313" key="7">
    <source>
        <dbReference type="EMBL" id="PPD57694.1"/>
    </source>
</evidence>
<dbReference type="PROSITE" id="PS51918">
    <property type="entry name" value="RADICAL_SAM"/>
    <property type="match status" value="1"/>
</dbReference>
<dbReference type="PANTHER" id="PTHR43409:SF7">
    <property type="entry name" value="BLL1977 PROTEIN"/>
    <property type="match status" value="1"/>
</dbReference>
<dbReference type="InterPro" id="IPR051198">
    <property type="entry name" value="BchE-like"/>
</dbReference>
<organism evidence="7 8">
    <name type="scientific">Dehalogenimonas etheniformans</name>
    <dbReference type="NCBI Taxonomy" id="1536648"/>
    <lineage>
        <taxon>Bacteria</taxon>
        <taxon>Bacillati</taxon>
        <taxon>Chloroflexota</taxon>
        <taxon>Dehalococcoidia</taxon>
        <taxon>Dehalococcoidales</taxon>
        <taxon>Dehalococcoidaceae</taxon>
        <taxon>Dehalogenimonas</taxon>
    </lineage>
</organism>
<dbReference type="GO" id="GO:0005829">
    <property type="term" value="C:cytosol"/>
    <property type="evidence" value="ECO:0007669"/>
    <property type="project" value="TreeGrafter"/>
</dbReference>
<dbReference type="Pfam" id="PF04055">
    <property type="entry name" value="Radical_SAM"/>
    <property type="match status" value="1"/>
</dbReference>
<comment type="caution">
    <text evidence="7">The sequence shown here is derived from an EMBL/GenBank/DDBJ whole genome shotgun (WGS) entry which is preliminary data.</text>
</comment>
<dbReference type="SFLD" id="SFLDS00029">
    <property type="entry name" value="Radical_SAM"/>
    <property type="match status" value="1"/>
</dbReference>
<evidence type="ECO:0000256" key="3">
    <source>
        <dbReference type="ARBA" id="ARBA00022723"/>
    </source>
</evidence>
<name>A0A2P5P5X1_9CHLR</name>
<evidence type="ECO:0000313" key="8">
    <source>
        <dbReference type="Proteomes" id="UP000235653"/>
    </source>
</evidence>
<dbReference type="RefSeq" id="WP_102330705.1">
    <property type="nucleotide sequence ID" value="NZ_CP058566.2"/>
</dbReference>
<dbReference type="AlphaFoldDB" id="A0A2P5P5X1"/>
<keyword evidence="4" id="KW-0408">Iron</keyword>
<dbReference type="Proteomes" id="UP000235653">
    <property type="component" value="Unassembled WGS sequence"/>
</dbReference>
<evidence type="ECO:0000256" key="2">
    <source>
        <dbReference type="ARBA" id="ARBA00022691"/>
    </source>
</evidence>
<dbReference type="InterPro" id="IPR023404">
    <property type="entry name" value="rSAM_horseshoe"/>
</dbReference>
<evidence type="ECO:0000256" key="5">
    <source>
        <dbReference type="ARBA" id="ARBA00023014"/>
    </source>
</evidence>
<protein>
    <submittedName>
        <fullName evidence="7">Radical SAM protein</fullName>
    </submittedName>
</protein>
<keyword evidence="2" id="KW-0949">S-adenosyl-L-methionine</keyword>
<evidence type="ECO:0000256" key="1">
    <source>
        <dbReference type="ARBA" id="ARBA00001966"/>
    </source>
</evidence>
<dbReference type="Gene3D" id="1.10.10.1150">
    <property type="entry name" value="Coenzyme PQQ synthesis protein D (PqqD)"/>
    <property type="match status" value="1"/>
</dbReference>
<dbReference type="OrthoDB" id="9801424at2"/>
<dbReference type="SMART" id="SM00729">
    <property type="entry name" value="Elp3"/>
    <property type="match status" value="1"/>
</dbReference>
<dbReference type="SFLD" id="SFLDG01082">
    <property type="entry name" value="B12-binding_domain_containing"/>
    <property type="match status" value="1"/>
</dbReference>
<dbReference type="EMBL" id="JQAN02000011">
    <property type="protein sequence ID" value="PPD57694.1"/>
    <property type="molecule type" value="Genomic_DNA"/>
</dbReference>
<dbReference type="InterPro" id="IPR006638">
    <property type="entry name" value="Elp3/MiaA/NifB-like_rSAM"/>
</dbReference>
<comment type="cofactor">
    <cofactor evidence="1">
        <name>[4Fe-4S] cluster</name>
        <dbReference type="ChEBI" id="CHEBI:49883"/>
    </cofactor>
</comment>
<dbReference type="InterPro" id="IPR041881">
    <property type="entry name" value="PqqD_sf"/>
</dbReference>
<dbReference type="Pfam" id="PF05402">
    <property type="entry name" value="PqqD"/>
    <property type="match status" value="1"/>
</dbReference>
<keyword evidence="8" id="KW-1185">Reference proteome</keyword>
<dbReference type="GO" id="GO:0003824">
    <property type="term" value="F:catalytic activity"/>
    <property type="evidence" value="ECO:0007669"/>
    <property type="project" value="InterPro"/>
</dbReference>
<keyword evidence="3" id="KW-0479">Metal-binding</keyword>
<feature type="domain" description="Radical SAM core" evidence="6">
    <location>
        <begin position="311"/>
        <end position="532"/>
    </location>
</feature>
<dbReference type="InterPro" id="IPR007197">
    <property type="entry name" value="rSAM"/>
</dbReference>
<dbReference type="GO" id="GO:0046872">
    <property type="term" value="F:metal ion binding"/>
    <property type="evidence" value="ECO:0007669"/>
    <property type="project" value="UniProtKB-KW"/>
</dbReference>
<dbReference type="CDD" id="cd01335">
    <property type="entry name" value="Radical_SAM"/>
    <property type="match status" value="1"/>
</dbReference>
<gene>
    <name evidence="7" type="ORF">JP09_008100</name>
</gene>
<evidence type="ECO:0000259" key="6">
    <source>
        <dbReference type="PROSITE" id="PS51918"/>
    </source>
</evidence>
<evidence type="ECO:0000256" key="4">
    <source>
        <dbReference type="ARBA" id="ARBA00023004"/>
    </source>
</evidence>
<sequence length="718" mass="80301">MKVLLIFPPQWTPFRPYLSLPSLTAYLQEHGVNVVQKDFNLEAYDLLLCKDYLTKIGGQLKSQFAALESKESLAPGIEQKLYSDLFMAKSLVPELIEKVESAKATYRDPVNFYDPDKLAAATHIITESLTSIALAHYPTSMGLSSFDMPSFTGSFASLKRATENRLENPYIELYEQHLLSFIDNEKPGLIGITISGESQLIPALTLSRMLKSQGVKAHISIGGYVVSMLAEILPKYPDLFNEFFDSAIINDGEKPLLDLVRHLEQGKSLDGVPNFIFMDAERIKANPKETPENINCLPPPTFEGLPLNEYFSPDPVLPVLSSRGCYWARCAFCTHSLAYGMTYQIRDAGKFVDDLEILSKRYGVTHIALSDEGTSPASVGRISDEILRRGLKVRLSTSIRPEKQFTPELCRKMAEAGLREVYIGVESACDRVLGLINKGTSCAIDEEVLRNIHEAGIWDHVYIMFGFPGETMEEACQTFDFIEKNTGIIRSLGISNFSVGRNSRVMKHPSEYGVTLPDAGDDLDFKLYIPYQTSEGLSDVEGWQLTEDCYAKVAVKLEGDVLLEKIGHHYDKGCILPQYLSHYESTDPFLSTVVKVKPPATPPRRTINSKSRLALKPGVTMETLQFNLRQIRKNITDGAKSVVYREPTITLCEPGQARFKRVADNAAEILKLCDGQNTLAQISQKLARRFSVPPFVIERDAIAFMQPLYDEGYVTFQS</sequence>
<accession>A0A2P5P5X1</accession>
<dbReference type="GO" id="GO:0051536">
    <property type="term" value="F:iron-sulfur cluster binding"/>
    <property type="evidence" value="ECO:0007669"/>
    <property type="project" value="UniProtKB-KW"/>
</dbReference>
<keyword evidence="5" id="KW-0411">Iron-sulfur</keyword>
<dbReference type="InterPro" id="IPR058240">
    <property type="entry name" value="rSAM_sf"/>
</dbReference>
<dbReference type="SUPFAM" id="SSF102114">
    <property type="entry name" value="Radical SAM enzymes"/>
    <property type="match status" value="1"/>
</dbReference>
<dbReference type="Gene3D" id="3.40.50.280">
    <property type="entry name" value="Cobalamin-binding domain"/>
    <property type="match status" value="1"/>
</dbReference>
<proteinExistence type="predicted"/>
<reference evidence="7 8" key="1">
    <citation type="journal article" date="2017" name="ISME J.">
        <title>Grape pomace compost harbors organohalide-respiring Dehalogenimonas species with novel reductive dehalogenase genes.</title>
        <authorList>
            <person name="Yang Y."/>
            <person name="Higgins S.A."/>
            <person name="Yan J."/>
            <person name="Simsir B."/>
            <person name="Chourey K."/>
            <person name="Iyer R."/>
            <person name="Hettich R.L."/>
            <person name="Baldwin B."/>
            <person name="Ogles D.M."/>
            <person name="Loffler F.E."/>
        </authorList>
    </citation>
    <scope>NUCLEOTIDE SEQUENCE [LARGE SCALE GENOMIC DNA]</scope>
    <source>
        <strain evidence="7 8">GP</strain>
    </source>
</reference>
<dbReference type="PANTHER" id="PTHR43409">
    <property type="entry name" value="ANAEROBIC MAGNESIUM-PROTOPORPHYRIN IX MONOMETHYL ESTER CYCLASE-RELATED"/>
    <property type="match status" value="1"/>
</dbReference>
<dbReference type="Gene3D" id="3.80.30.20">
    <property type="entry name" value="tm_1862 like domain"/>
    <property type="match status" value="1"/>
</dbReference>